<feature type="region of interest" description="Disordered" evidence="1">
    <location>
        <begin position="38"/>
        <end position="67"/>
    </location>
</feature>
<dbReference type="Proteomes" id="UP000094197">
    <property type="component" value="Chromosome 2"/>
</dbReference>
<evidence type="ECO:0000256" key="1">
    <source>
        <dbReference type="SAM" id="MobiDB-lite"/>
    </source>
</evidence>
<dbReference type="AlphaFoldDB" id="A0A1D7V311"/>
<evidence type="ECO:0000313" key="3">
    <source>
        <dbReference type="Proteomes" id="UP000094197"/>
    </source>
</evidence>
<gene>
    <name evidence="2" type="ORF">A0128_19380</name>
</gene>
<dbReference type="KEGG" id="laj:A0128_19380"/>
<sequence>MWENSEKLPLAQKNESRNSISILENLVGTPTNRKKKFHSHWELCSRPSPKKNGKKLSFSDRTQKTGI</sequence>
<reference evidence="2 3" key="1">
    <citation type="submission" date="2016-04" db="EMBL/GenBank/DDBJ databases">
        <title>Complete genome seqeunce of Leptospira alstonii serovar Room22.</title>
        <authorList>
            <person name="Nally J.E."/>
            <person name="Bayles D.O."/>
            <person name="Hurley D."/>
            <person name="Fanning S."/>
            <person name="McMahon B.J."/>
            <person name="Arent Z."/>
        </authorList>
    </citation>
    <scope>NUCLEOTIDE SEQUENCE [LARGE SCALE GENOMIC DNA]</scope>
    <source>
        <strain evidence="2 3">GWTS #1</strain>
    </source>
</reference>
<proteinExistence type="predicted"/>
<dbReference type="EMBL" id="CP015218">
    <property type="protein sequence ID" value="AOP36199.1"/>
    <property type="molecule type" value="Genomic_DNA"/>
</dbReference>
<evidence type="ECO:0000313" key="2">
    <source>
        <dbReference type="EMBL" id="AOP36199.1"/>
    </source>
</evidence>
<feature type="compositionally biased region" description="Basic and acidic residues" evidence="1">
    <location>
        <begin position="57"/>
        <end position="67"/>
    </location>
</feature>
<organism evidence="2 3">
    <name type="scientific">Leptospira tipperaryensis</name>
    <dbReference type="NCBI Taxonomy" id="2564040"/>
    <lineage>
        <taxon>Bacteria</taxon>
        <taxon>Pseudomonadati</taxon>
        <taxon>Spirochaetota</taxon>
        <taxon>Spirochaetia</taxon>
        <taxon>Leptospirales</taxon>
        <taxon>Leptospiraceae</taxon>
        <taxon>Leptospira</taxon>
    </lineage>
</organism>
<keyword evidence="3" id="KW-1185">Reference proteome</keyword>
<accession>A0A1D7V311</accession>
<name>A0A1D7V311_9LEPT</name>
<protein>
    <submittedName>
        <fullName evidence="2">Uncharacterized protein</fullName>
    </submittedName>
</protein>